<feature type="region of interest" description="Disordered" evidence="15">
    <location>
        <begin position="818"/>
        <end position="852"/>
    </location>
</feature>
<dbReference type="InterPro" id="IPR041432">
    <property type="entry name" value="UBP13_Znf-UBP_var"/>
</dbReference>
<dbReference type="Pfam" id="PF02148">
    <property type="entry name" value="zf-UBP"/>
    <property type="match status" value="1"/>
</dbReference>
<dbReference type="SUPFAM" id="SSF46934">
    <property type="entry name" value="UBA-like"/>
    <property type="match status" value="1"/>
</dbReference>
<evidence type="ECO:0000256" key="10">
    <source>
        <dbReference type="ARBA" id="ARBA00022833"/>
    </source>
</evidence>
<dbReference type="GO" id="GO:0006508">
    <property type="term" value="P:proteolysis"/>
    <property type="evidence" value="ECO:0007669"/>
    <property type="project" value="UniProtKB-KW"/>
</dbReference>
<dbReference type="Pfam" id="PF17807">
    <property type="entry name" value="zf-UBP_var"/>
    <property type="match status" value="1"/>
</dbReference>
<feature type="compositionally biased region" description="Low complexity" evidence="15">
    <location>
        <begin position="828"/>
        <end position="848"/>
    </location>
</feature>
<evidence type="ECO:0000256" key="13">
    <source>
        <dbReference type="PROSITE-ProRule" id="PRU00502"/>
    </source>
</evidence>
<evidence type="ECO:0000256" key="9">
    <source>
        <dbReference type="ARBA" id="ARBA00022807"/>
    </source>
</evidence>
<dbReference type="SMART" id="SM00165">
    <property type="entry name" value="UBA"/>
    <property type="match status" value="2"/>
</dbReference>
<reference evidence="20" key="2">
    <citation type="submission" date="2023-11" db="UniProtKB">
        <authorList>
            <consortium name="WormBaseParasite"/>
        </authorList>
    </citation>
    <scope>IDENTIFICATION</scope>
</reference>
<feature type="compositionally biased region" description="Polar residues" evidence="15">
    <location>
        <begin position="818"/>
        <end position="827"/>
    </location>
</feature>
<dbReference type="Proteomes" id="UP000050795">
    <property type="component" value="Unassembled WGS sequence"/>
</dbReference>
<evidence type="ECO:0000256" key="8">
    <source>
        <dbReference type="ARBA" id="ARBA00022801"/>
    </source>
</evidence>
<dbReference type="InterPro" id="IPR050185">
    <property type="entry name" value="Ub_carboxyl-term_hydrolase"/>
</dbReference>
<feature type="binding site" evidence="12">
    <location>
        <position position="208"/>
    </location>
    <ligand>
        <name>Zn(2+)</name>
        <dbReference type="ChEBI" id="CHEBI:29105"/>
    </ligand>
</feature>
<dbReference type="PIRSF" id="PIRSF016308">
    <property type="entry name" value="UBP"/>
    <property type="match status" value="1"/>
</dbReference>
<dbReference type="GO" id="GO:0016579">
    <property type="term" value="P:protein deubiquitination"/>
    <property type="evidence" value="ECO:0007669"/>
    <property type="project" value="InterPro"/>
</dbReference>
<dbReference type="InterPro" id="IPR013083">
    <property type="entry name" value="Znf_RING/FYVE/PHD"/>
</dbReference>
<dbReference type="Gene3D" id="3.90.70.10">
    <property type="entry name" value="Cysteine proteinases"/>
    <property type="match status" value="2"/>
</dbReference>
<dbReference type="PROSITE" id="PS00973">
    <property type="entry name" value="USP_2"/>
    <property type="match status" value="1"/>
</dbReference>
<keyword evidence="19" id="KW-1185">Reference proteome</keyword>
<accession>A0AA85IWN9</accession>
<feature type="domain" description="UBA" evidence="16">
    <location>
        <begin position="767"/>
        <end position="807"/>
    </location>
</feature>
<evidence type="ECO:0000256" key="1">
    <source>
        <dbReference type="ARBA" id="ARBA00000707"/>
    </source>
</evidence>
<dbReference type="InterPro" id="IPR016652">
    <property type="entry name" value="Ubiquitinyl_hydrolase"/>
</dbReference>
<dbReference type="PROSITE" id="PS50235">
    <property type="entry name" value="USP_3"/>
    <property type="match status" value="1"/>
</dbReference>
<keyword evidence="7 14" id="KW-0833">Ubl conjugation pathway</keyword>
<comment type="catalytic activity">
    <reaction evidence="1 14">
        <text>Thiol-dependent hydrolysis of ester, thioester, amide, peptide and isopeptide bonds formed by the C-terminal Gly of ubiquitin (a 76-residue protein attached to proteins as an intracellular targeting signal).</text>
        <dbReference type="EC" id="3.4.19.12"/>
    </reaction>
</comment>
<keyword evidence="3 14" id="KW-0645">Protease</keyword>
<keyword evidence="10 12" id="KW-0862">Zinc</keyword>
<dbReference type="EC" id="3.4.19.12" evidence="14"/>
<organism evidence="19 20">
    <name type="scientific">Trichobilharzia regenti</name>
    <name type="common">Nasal bird schistosome</name>
    <dbReference type="NCBI Taxonomy" id="157069"/>
    <lineage>
        <taxon>Eukaryota</taxon>
        <taxon>Metazoa</taxon>
        <taxon>Spiralia</taxon>
        <taxon>Lophotrochozoa</taxon>
        <taxon>Platyhelminthes</taxon>
        <taxon>Trematoda</taxon>
        <taxon>Digenea</taxon>
        <taxon>Strigeidida</taxon>
        <taxon>Schistosomatoidea</taxon>
        <taxon>Schistosomatidae</taxon>
        <taxon>Trichobilharzia</taxon>
    </lineage>
</organism>
<evidence type="ECO:0000256" key="15">
    <source>
        <dbReference type="SAM" id="MobiDB-lite"/>
    </source>
</evidence>
<dbReference type="Pfam" id="PF00627">
    <property type="entry name" value="UBA"/>
    <property type="match status" value="2"/>
</dbReference>
<keyword evidence="6 13" id="KW-0863">Zinc-finger</keyword>
<dbReference type="GO" id="GO:0004843">
    <property type="term" value="F:cysteine-type deubiquitinase activity"/>
    <property type="evidence" value="ECO:0007669"/>
    <property type="project" value="UniProtKB-UniRule"/>
</dbReference>
<dbReference type="CDD" id="cd14294">
    <property type="entry name" value="UBA1_UBP5_like"/>
    <property type="match status" value="1"/>
</dbReference>
<evidence type="ECO:0000259" key="16">
    <source>
        <dbReference type="PROSITE" id="PS50030"/>
    </source>
</evidence>
<dbReference type="SUPFAM" id="SSF57850">
    <property type="entry name" value="RING/U-box"/>
    <property type="match status" value="1"/>
</dbReference>
<feature type="active site" description="Proton acceptor" evidence="11">
    <location>
        <position position="878"/>
    </location>
</feature>
<evidence type="ECO:0000259" key="17">
    <source>
        <dbReference type="PROSITE" id="PS50235"/>
    </source>
</evidence>
<evidence type="ECO:0000256" key="4">
    <source>
        <dbReference type="ARBA" id="ARBA00022723"/>
    </source>
</evidence>
<feature type="domain" description="UBA" evidence="16">
    <location>
        <begin position="687"/>
        <end position="728"/>
    </location>
</feature>
<evidence type="ECO:0000256" key="7">
    <source>
        <dbReference type="ARBA" id="ARBA00022786"/>
    </source>
</evidence>
<evidence type="ECO:0000256" key="5">
    <source>
        <dbReference type="ARBA" id="ARBA00022737"/>
    </source>
</evidence>
<evidence type="ECO:0000256" key="6">
    <source>
        <dbReference type="ARBA" id="ARBA00022771"/>
    </source>
</evidence>
<feature type="domain" description="USP" evidence="17">
    <location>
        <begin position="332"/>
        <end position="940"/>
    </location>
</feature>
<name>A0AA85IWN9_TRIRE</name>
<dbReference type="Gene3D" id="3.30.40.10">
    <property type="entry name" value="Zinc/RING finger domain, C3HC4 (zinc finger)"/>
    <property type="match status" value="2"/>
</dbReference>
<dbReference type="SMART" id="SM00290">
    <property type="entry name" value="ZnF_UBP"/>
    <property type="match status" value="1"/>
</dbReference>
<evidence type="ECO:0000256" key="3">
    <source>
        <dbReference type="ARBA" id="ARBA00022670"/>
    </source>
</evidence>
<dbReference type="InterPro" id="IPR009060">
    <property type="entry name" value="UBA-like_sf"/>
</dbReference>
<dbReference type="AlphaFoldDB" id="A0AA85IWN9"/>
<feature type="active site" description="Nucleophile" evidence="11">
    <location>
        <position position="341"/>
    </location>
</feature>
<feature type="binding site" evidence="12">
    <location>
        <position position="225"/>
    </location>
    <ligand>
        <name>Zn(2+)</name>
        <dbReference type="ChEBI" id="CHEBI:29105"/>
    </ligand>
</feature>
<dbReference type="InterPro" id="IPR028889">
    <property type="entry name" value="USP"/>
</dbReference>
<dbReference type="PROSITE" id="PS50271">
    <property type="entry name" value="ZF_UBP"/>
    <property type="match status" value="1"/>
</dbReference>
<dbReference type="InterPro" id="IPR001394">
    <property type="entry name" value="Peptidase_C19_UCH"/>
</dbReference>
<dbReference type="InterPro" id="IPR018200">
    <property type="entry name" value="USP_CS"/>
</dbReference>
<keyword evidence="4 12" id="KW-0479">Metal-binding</keyword>
<dbReference type="FunFam" id="3.30.40.10:FF:000026">
    <property type="entry name" value="Ubiquitin carboxyl-terminal hydrolase"/>
    <property type="match status" value="1"/>
</dbReference>
<protein>
    <recommendedName>
        <fullName evidence="14">Ubiquitin carboxyl-terminal hydrolase</fullName>
        <ecNumber evidence="14">3.4.19.12</ecNumber>
    </recommendedName>
</protein>
<keyword evidence="5" id="KW-0677">Repeat</keyword>
<sequence>MGPTIFDDLASHVRVPNDGDKVFKDECPFYFETPETENGVYICMRHFVAIGSKILRLYHEKTGCRAFLRYKIEKQYKEKEHGTQEKPKKLAIGVSGGFDLPQDVYTVTEHWSLVRLPEGDSFEIPNPEPSESSTDTSHLKILDLPKRLATTIAFIQRAESSLLAEERANSLKAWEDDNICLISAYAMNLVQIDNGVRIPPSGWKCSRCDLKDNLWMNLTDGAILCGRRFWDGTGGNNHALEHYEKTKYPLAVKLGTITPKGGEVFSYPEDSMVTDPKLAEHLAHFGIDIMRMQKTEKTMAELEVDANERLGEWLTLQESNHSLEARYGPGMTGLRNLGNTCYMNAVIQVLFSIPQFRSYYAYQLPIWSEEVLSQFATTSSGGSGSHQSHSLLPVDHIGLQFSKLGYGLCSGAHSWLVPNNHNNTNHPMEGPVPILPGIRPLLFRRLMGMHNTTFATKQQQDACEFLIYLLDLLDQKAKGKEHGNLHPSGVMRFGVEERLQCGLTQKVSYKTEHEWILSVPVPMEAVKNQKEIDAYEKRRIEAELNGIRLPPEDVVRPVIPIEACLSAWAETEQIADFKTPASQPPGAKTYALRCNRLTNFPSYLCIQVGRFTVGSDWLPKKLDVEIELMQKTSQSGNINNINSEWYIDLSSLRAPNGPRPMPGEQLMPTGEEINPEQQASSVDDHFRPDTSIVDQLLSMGFSFEAVYKACKFTQNSGVENATNWLMEHLDDPDLNDPIPSSGEHHGQQQQQQDRNKRFKISSDDESGIDENSIEMMMAMGFSKQQAVVALQYTNSNLEQAADWALSNPDELESLLHQASMQKSSYQQGTTTTNANTSNNSSGGASGSSDQLPLTDGGSPLYELFAFISHMGKSTNDGHYVAHIKRSFLAKCIPHEPPVYHVGSPICGGSDQEWIIFNDEKVAKSECPPHRHAYLYFFRRIDADTDTAAAAAATGTMTVTN</sequence>
<dbReference type="GO" id="GO:0008270">
    <property type="term" value="F:zinc ion binding"/>
    <property type="evidence" value="ECO:0007669"/>
    <property type="project" value="UniProtKB-KW"/>
</dbReference>
<evidence type="ECO:0000259" key="18">
    <source>
        <dbReference type="PROSITE" id="PS50271"/>
    </source>
</evidence>
<keyword evidence="9 14" id="KW-0788">Thiol protease</keyword>
<feature type="binding site" evidence="12">
    <location>
        <position position="238"/>
    </location>
    <ligand>
        <name>Zn(2+)</name>
        <dbReference type="ChEBI" id="CHEBI:29105"/>
    </ligand>
</feature>
<feature type="domain" description="UBP-type" evidence="18">
    <location>
        <begin position="181"/>
        <end position="289"/>
    </location>
</feature>
<feature type="binding site" evidence="12">
    <location>
        <position position="205"/>
    </location>
    <ligand>
        <name>Zn(2+)</name>
        <dbReference type="ChEBI" id="CHEBI:29105"/>
    </ligand>
</feature>
<comment type="similarity">
    <text evidence="2 14">Belongs to the peptidase C19 family.</text>
</comment>
<keyword evidence="8 14" id="KW-0378">Hydrolase</keyword>
<dbReference type="PANTHER" id="PTHR21646">
    <property type="entry name" value="UBIQUITIN CARBOXYL-TERMINAL HYDROLASE"/>
    <property type="match status" value="1"/>
</dbReference>
<evidence type="ECO:0000313" key="20">
    <source>
        <dbReference type="WBParaSite" id="TREG1_110350.1"/>
    </source>
</evidence>
<evidence type="ECO:0000313" key="19">
    <source>
        <dbReference type="Proteomes" id="UP000050795"/>
    </source>
</evidence>
<dbReference type="InterPro" id="IPR015940">
    <property type="entry name" value="UBA"/>
</dbReference>
<dbReference type="SUPFAM" id="SSF54001">
    <property type="entry name" value="Cysteine proteinases"/>
    <property type="match status" value="1"/>
</dbReference>
<dbReference type="PROSITE" id="PS50030">
    <property type="entry name" value="UBA"/>
    <property type="match status" value="2"/>
</dbReference>
<evidence type="ECO:0000256" key="2">
    <source>
        <dbReference type="ARBA" id="ARBA00009085"/>
    </source>
</evidence>
<dbReference type="Gene3D" id="1.10.8.10">
    <property type="entry name" value="DNA helicase RuvA subunit, C-terminal domain"/>
    <property type="match status" value="2"/>
</dbReference>
<evidence type="ECO:0000256" key="11">
    <source>
        <dbReference type="PIRSR" id="PIRSR016308-1"/>
    </source>
</evidence>
<proteinExistence type="inferred from homology"/>
<dbReference type="InterPro" id="IPR038765">
    <property type="entry name" value="Papain-like_cys_pep_sf"/>
</dbReference>
<dbReference type="Pfam" id="PF00443">
    <property type="entry name" value="UCH"/>
    <property type="match status" value="1"/>
</dbReference>
<dbReference type="PANTHER" id="PTHR21646:SF10">
    <property type="entry name" value="UBIQUITIN CARBOXYL-TERMINAL HYDROLASE 14"/>
    <property type="match status" value="1"/>
</dbReference>
<dbReference type="PROSITE" id="PS00972">
    <property type="entry name" value="USP_1"/>
    <property type="match status" value="1"/>
</dbReference>
<evidence type="ECO:0000256" key="14">
    <source>
        <dbReference type="RuleBase" id="RU366025"/>
    </source>
</evidence>
<dbReference type="InterPro" id="IPR001607">
    <property type="entry name" value="Znf_UBP"/>
</dbReference>
<reference evidence="19" key="1">
    <citation type="submission" date="2022-06" db="EMBL/GenBank/DDBJ databases">
        <authorList>
            <person name="Berger JAMES D."/>
            <person name="Berger JAMES D."/>
        </authorList>
    </citation>
    <scope>NUCLEOTIDE SEQUENCE [LARGE SCALE GENOMIC DNA]</scope>
</reference>
<evidence type="ECO:0000256" key="12">
    <source>
        <dbReference type="PIRSR" id="PIRSR016308-3"/>
    </source>
</evidence>
<feature type="region of interest" description="Disordered" evidence="15">
    <location>
        <begin position="728"/>
        <end position="766"/>
    </location>
</feature>
<dbReference type="WBParaSite" id="TREG1_110350.1">
    <property type="protein sequence ID" value="TREG1_110350.1"/>
    <property type="gene ID" value="TREG1_110350"/>
</dbReference>
<dbReference type="CDD" id="cd14386">
    <property type="entry name" value="UBA2_UBP5"/>
    <property type="match status" value="1"/>
</dbReference>